<evidence type="ECO:0000256" key="2">
    <source>
        <dbReference type="ARBA" id="ARBA00022679"/>
    </source>
</evidence>
<dbReference type="PANTHER" id="PTHR11926:SF870">
    <property type="entry name" value="UDP-GLYCOSYLTRANSFERASE 75B1"/>
    <property type="match status" value="1"/>
</dbReference>
<dbReference type="Pfam" id="PF00201">
    <property type="entry name" value="UDPGT"/>
    <property type="match status" value="1"/>
</dbReference>
<dbReference type="AlphaFoldDB" id="A0AA88DW91"/>
<dbReference type="GO" id="GO:0080043">
    <property type="term" value="F:quercetin 3-O-glucosyltransferase activity"/>
    <property type="evidence" value="ECO:0007669"/>
    <property type="project" value="TreeGrafter"/>
</dbReference>
<keyword evidence="2 3" id="KW-0808">Transferase</keyword>
<dbReference type="PANTHER" id="PTHR11926">
    <property type="entry name" value="GLUCOSYL/GLUCURONOSYL TRANSFERASES"/>
    <property type="match status" value="1"/>
</dbReference>
<dbReference type="FunFam" id="3.40.50.2000:FF:000019">
    <property type="entry name" value="Glycosyltransferase"/>
    <property type="match status" value="1"/>
</dbReference>
<organism evidence="5 6">
    <name type="scientific">Ficus carica</name>
    <name type="common">Common fig</name>
    <dbReference type="NCBI Taxonomy" id="3494"/>
    <lineage>
        <taxon>Eukaryota</taxon>
        <taxon>Viridiplantae</taxon>
        <taxon>Streptophyta</taxon>
        <taxon>Embryophyta</taxon>
        <taxon>Tracheophyta</taxon>
        <taxon>Spermatophyta</taxon>
        <taxon>Magnoliopsida</taxon>
        <taxon>eudicotyledons</taxon>
        <taxon>Gunneridae</taxon>
        <taxon>Pentapetalae</taxon>
        <taxon>rosids</taxon>
        <taxon>fabids</taxon>
        <taxon>Rosales</taxon>
        <taxon>Moraceae</taxon>
        <taxon>Ficeae</taxon>
        <taxon>Ficus</taxon>
    </lineage>
</organism>
<evidence type="ECO:0000313" key="6">
    <source>
        <dbReference type="Proteomes" id="UP001187192"/>
    </source>
</evidence>
<dbReference type="Proteomes" id="UP001187192">
    <property type="component" value="Unassembled WGS sequence"/>
</dbReference>
<protein>
    <recommendedName>
        <fullName evidence="4">Glycosyltransferase</fullName>
        <ecNumber evidence="4">2.4.1.-</ecNumber>
    </recommendedName>
</protein>
<dbReference type="GO" id="GO:0080044">
    <property type="term" value="F:quercetin 7-O-glucosyltransferase activity"/>
    <property type="evidence" value="ECO:0007669"/>
    <property type="project" value="TreeGrafter"/>
</dbReference>
<reference evidence="5" key="1">
    <citation type="submission" date="2023-07" db="EMBL/GenBank/DDBJ databases">
        <title>draft genome sequence of fig (Ficus carica).</title>
        <authorList>
            <person name="Takahashi T."/>
            <person name="Nishimura K."/>
        </authorList>
    </citation>
    <scope>NUCLEOTIDE SEQUENCE</scope>
</reference>
<dbReference type="SUPFAM" id="SSF53756">
    <property type="entry name" value="UDP-Glycosyltransferase/glycogen phosphorylase"/>
    <property type="match status" value="1"/>
</dbReference>
<evidence type="ECO:0000313" key="5">
    <source>
        <dbReference type="EMBL" id="GMN62861.1"/>
    </source>
</evidence>
<comment type="caution">
    <text evidence="5">The sequence shown here is derived from an EMBL/GenBank/DDBJ whole genome shotgun (WGS) entry which is preliminary data.</text>
</comment>
<sequence length="477" mass="53374">MAKPRFLLVVFPAQGHVNPALQLAKRLVLIGCEVTFVTTVLAHHRMVTKCGGGFGDDNDSNNNNFTPPNGMSFAQFSDGYDDGFRPKPFDFTAYCTELRRRGTQALKGLVQSGQKEGRPYTCMVYTLIMPWAADVAAELEIPVALFWVQPATLFDVYYYYFNGYGDLIRDYMVNDYSSPLTLPGLSLDLTVRDLPSFLGPSGEKAYLIKLFEEQFKVLDKESHRPIVLINTFDVLEPEALRSISTNKLNVIGIGPLIDPIELRKSDDRDIVSEWLSSKSKGSVIYVSFGSVVVLSKPQMEEIAKGLLDFGRPFLWVIRGNDNKQDKEEEEEEKVSRRGELEKLGMIVPWCCQVEVLSNKALGCFVTHCGWNSTLESLVCGVPVVAFPQSVDQITTAKLIEDMWKIGVRVTAKDEGVVGAEEIKRCLELVILGGDEMRRNATKWRDSAMEASKEGGSSDINLKAFVNEVIGEKTFFYY</sequence>
<gene>
    <name evidence="5" type="ORF">TIFTF001_031937</name>
</gene>
<keyword evidence="6" id="KW-1185">Reference proteome</keyword>
<dbReference type="PROSITE" id="PS00375">
    <property type="entry name" value="UDPGT"/>
    <property type="match status" value="1"/>
</dbReference>
<dbReference type="Gene3D" id="3.40.50.2000">
    <property type="entry name" value="Glycogen Phosphorylase B"/>
    <property type="match status" value="2"/>
</dbReference>
<evidence type="ECO:0000256" key="1">
    <source>
        <dbReference type="ARBA" id="ARBA00009995"/>
    </source>
</evidence>
<proteinExistence type="inferred from homology"/>
<dbReference type="InterPro" id="IPR035595">
    <property type="entry name" value="UDP_glycos_trans_CS"/>
</dbReference>
<evidence type="ECO:0000256" key="4">
    <source>
        <dbReference type="RuleBase" id="RU362057"/>
    </source>
</evidence>
<evidence type="ECO:0000256" key="3">
    <source>
        <dbReference type="RuleBase" id="RU003718"/>
    </source>
</evidence>
<accession>A0AA88DW91</accession>
<dbReference type="InterPro" id="IPR002213">
    <property type="entry name" value="UDP_glucos_trans"/>
</dbReference>
<dbReference type="EMBL" id="BTGU01000136">
    <property type="protein sequence ID" value="GMN62861.1"/>
    <property type="molecule type" value="Genomic_DNA"/>
</dbReference>
<dbReference type="EC" id="2.4.1.-" evidence="4"/>
<keyword evidence="3" id="KW-0328">Glycosyltransferase</keyword>
<comment type="similarity">
    <text evidence="1 3">Belongs to the UDP-glycosyltransferase family.</text>
</comment>
<name>A0AA88DW91_FICCA</name>
<dbReference type="CDD" id="cd03784">
    <property type="entry name" value="GT1_Gtf-like"/>
    <property type="match status" value="1"/>
</dbReference>